<feature type="transmembrane region" description="Helical" evidence="2">
    <location>
        <begin position="50"/>
        <end position="77"/>
    </location>
</feature>
<gene>
    <name evidence="3" type="ORF">AUP43_05405</name>
</gene>
<sequence length="143" mass="15631">MFTMTPLRWRALAWAVAGIAFGIAYRYLVVQQHWIGHICDAGGGPWWCHARQAIILFFQSSGFGIVALIAGLVALFLRYRSMTMLALFAGGAGLVLYNAETAGIGFVLGLIAALRRDQPTDEPEHRDEPNPEAQPTETAEPTS</sequence>
<evidence type="ECO:0000313" key="4">
    <source>
        <dbReference type="Proteomes" id="UP000076400"/>
    </source>
</evidence>
<dbReference type="STRING" id="580166.AUP43_05405"/>
<keyword evidence="2" id="KW-0472">Membrane</keyword>
<feature type="compositionally biased region" description="Polar residues" evidence="1">
    <location>
        <begin position="133"/>
        <end position="143"/>
    </location>
</feature>
<proteinExistence type="predicted"/>
<feature type="region of interest" description="Disordered" evidence="1">
    <location>
        <begin position="118"/>
        <end position="143"/>
    </location>
</feature>
<feature type="compositionally biased region" description="Basic and acidic residues" evidence="1">
    <location>
        <begin position="118"/>
        <end position="129"/>
    </location>
</feature>
<evidence type="ECO:0000256" key="1">
    <source>
        <dbReference type="SAM" id="MobiDB-lite"/>
    </source>
</evidence>
<dbReference type="OrthoDB" id="5953191at2"/>
<evidence type="ECO:0000313" key="3">
    <source>
        <dbReference type="EMBL" id="KZD12076.1"/>
    </source>
</evidence>
<keyword evidence="2" id="KW-1133">Transmembrane helix</keyword>
<keyword evidence="4" id="KW-1185">Reference proteome</keyword>
<protein>
    <submittedName>
        <fullName evidence="3">Uncharacterized protein</fullName>
    </submittedName>
</protein>
<dbReference type="AlphaFoldDB" id="A0A154WF09"/>
<comment type="caution">
    <text evidence="3">The sequence shown here is derived from an EMBL/GenBank/DDBJ whole genome shotgun (WGS) entry which is preliminary data.</text>
</comment>
<dbReference type="RefSeq" id="WP_067553193.1">
    <property type="nucleotide sequence ID" value="NZ_LPXN01000057.1"/>
</dbReference>
<reference evidence="3 4" key="1">
    <citation type="submission" date="2015-12" db="EMBL/GenBank/DDBJ databases">
        <title>Genome sequence of Oceanibaculum pacificum MCCC 1A02656.</title>
        <authorList>
            <person name="Lu L."/>
            <person name="Lai Q."/>
            <person name="Shao Z."/>
            <person name="Qian P."/>
        </authorList>
    </citation>
    <scope>NUCLEOTIDE SEQUENCE [LARGE SCALE GENOMIC DNA]</scope>
    <source>
        <strain evidence="3 4">MCCC 1A02656</strain>
    </source>
</reference>
<accession>A0A154WF09</accession>
<dbReference type="Proteomes" id="UP000076400">
    <property type="component" value="Unassembled WGS sequence"/>
</dbReference>
<evidence type="ECO:0000256" key="2">
    <source>
        <dbReference type="SAM" id="Phobius"/>
    </source>
</evidence>
<name>A0A154WF09_9PROT</name>
<keyword evidence="2" id="KW-0812">Transmembrane</keyword>
<dbReference type="EMBL" id="LPXN01000057">
    <property type="protein sequence ID" value="KZD12076.1"/>
    <property type="molecule type" value="Genomic_DNA"/>
</dbReference>
<organism evidence="3 4">
    <name type="scientific">Oceanibaculum pacificum</name>
    <dbReference type="NCBI Taxonomy" id="580166"/>
    <lineage>
        <taxon>Bacteria</taxon>
        <taxon>Pseudomonadati</taxon>
        <taxon>Pseudomonadota</taxon>
        <taxon>Alphaproteobacteria</taxon>
        <taxon>Rhodospirillales</taxon>
        <taxon>Oceanibaculaceae</taxon>
        <taxon>Oceanibaculum</taxon>
    </lineage>
</organism>
<feature type="transmembrane region" description="Helical" evidence="2">
    <location>
        <begin position="84"/>
        <end position="114"/>
    </location>
</feature>